<evidence type="ECO:0000256" key="5">
    <source>
        <dbReference type="ARBA" id="ARBA00023136"/>
    </source>
</evidence>
<dbReference type="AlphaFoldDB" id="A0A1H9SBL3"/>
<dbReference type="Pfam" id="PF01943">
    <property type="entry name" value="Polysacc_synt"/>
    <property type="match status" value="1"/>
</dbReference>
<accession>A0A1H9SBL3</accession>
<feature type="transmembrane region" description="Helical" evidence="6">
    <location>
        <begin position="109"/>
        <end position="130"/>
    </location>
</feature>
<dbReference type="PANTHER" id="PTHR30250:SF28">
    <property type="entry name" value="POLYSACCHARIDE BIOSYNTHESIS PROTEIN"/>
    <property type="match status" value="1"/>
</dbReference>
<protein>
    <submittedName>
        <fullName evidence="7">Membrane protein involved in the export of O-antigen and teichoic acid</fullName>
    </submittedName>
</protein>
<dbReference type="GO" id="GO:0005886">
    <property type="term" value="C:plasma membrane"/>
    <property type="evidence" value="ECO:0007669"/>
    <property type="project" value="UniProtKB-SubCell"/>
</dbReference>
<dbReference type="InterPro" id="IPR002797">
    <property type="entry name" value="Polysacc_synth"/>
</dbReference>
<comment type="subcellular location">
    <subcellularLocation>
        <location evidence="1">Cell membrane</location>
        <topology evidence="1">Multi-pass membrane protein</topology>
    </subcellularLocation>
</comment>
<feature type="transmembrane region" description="Helical" evidence="6">
    <location>
        <begin position="372"/>
        <end position="395"/>
    </location>
</feature>
<keyword evidence="5 6" id="KW-0472">Membrane</keyword>
<feature type="transmembrane region" description="Helical" evidence="6">
    <location>
        <begin position="434"/>
        <end position="453"/>
    </location>
</feature>
<proteinExistence type="predicted"/>
<dbReference type="OrthoDB" id="112053at2157"/>
<feature type="transmembrane region" description="Helical" evidence="6">
    <location>
        <begin position="407"/>
        <end position="428"/>
    </location>
</feature>
<dbReference type="STRING" id="1186196.SAMN04489841_4667"/>
<name>A0A1H9SBL3_9EURY</name>
<evidence type="ECO:0000313" key="8">
    <source>
        <dbReference type="Proteomes" id="UP000199114"/>
    </source>
</evidence>
<evidence type="ECO:0000256" key="1">
    <source>
        <dbReference type="ARBA" id="ARBA00004651"/>
    </source>
</evidence>
<feature type="transmembrane region" description="Helical" evidence="6">
    <location>
        <begin position="74"/>
        <end position="97"/>
    </location>
</feature>
<reference evidence="8" key="1">
    <citation type="submission" date="2016-10" db="EMBL/GenBank/DDBJ databases">
        <authorList>
            <person name="Varghese N."/>
            <person name="Submissions S."/>
        </authorList>
    </citation>
    <scope>NUCLEOTIDE SEQUENCE [LARGE SCALE GENOMIC DNA]</scope>
    <source>
        <strain evidence="8">DSM 25055</strain>
    </source>
</reference>
<evidence type="ECO:0000256" key="2">
    <source>
        <dbReference type="ARBA" id="ARBA00022475"/>
    </source>
</evidence>
<dbReference type="PANTHER" id="PTHR30250">
    <property type="entry name" value="PST FAMILY PREDICTED COLANIC ACID TRANSPORTER"/>
    <property type="match status" value="1"/>
</dbReference>
<evidence type="ECO:0000256" key="6">
    <source>
        <dbReference type="SAM" id="Phobius"/>
    </source>
</evidence>
<evidence type="ECO:0000256" key="3">
    <source>
        <dbReference type="ARBA" id="ARBA00022692"/>
    </source>
</evidence>
<dbReference type="InterPro" id="IPR050833">
    <property type="entry name" value="Poly_Biosynth_Transport"/>
</dbReference>
<keyword evidence="8" id="KW-1185">Reference proteome</keyword>
<evidence type="ECO:0000313" key="7">
    <source>
        <dbReference type="EMBL" id="SER82410.1"/>
    </source>
</evidence>
<sequence>MKLGQISFVNFASQIASSVFGFIATIYLARTLGAGVLGTYFLVIAIVIWVKVIMFGGVQSALTKRLSEGEETGAYLTAGIGLFVGIYAVLLVGLFLARDLVNDYIGQAVTVPIAVVLFATLLLLFVSGVLQGQHRVHISGALQPVDTFSRSALQIAAVLLGSGLIGLLTGYAIASVIAGVVGAVFVGWKWERPTRRHVRSLFDYARYSWLGRLSSRTFSSMDTLVLGVFVAPDLIGVYEISWNLASLLAIFSLAIQQTLFPEISSVAADDNRERIANLLDDAFAYAGLFLIPGLVGSLLIGDFVLRIYGAEFSVGHTVLVILVASRLAYAYGEQFLNALNGLDRPDLAFRINGIFFVTNISLNFALVSEYGWIGAAVATAVSALVTVVVGYRVLTRFISVSFPAREVAIQVLAAAPMAVVVGIGRLFLDPSEMAAVVLVALGATTYFAALFLLSGRFRTTVVRNLPMGYGGS</sequence>
<evidence type="ECO:0000256" key="4">
    <source>
        <dbReference type="ARBA" id="ARBA00022989"/>
    </source>
</evidence>
<feature type="transmembrane region" description="Helical" evidence="6">
    <location>
        <begin position="40"/>
        <end position="62"/>
    </location>
</feature>
<feature type="transmembrane region" description="Helical" evidence="6">
    <location>
        <begin position="307"/>
        <end position="327"/>
    </location>
</feature>
<organism evidence="7 8">
    <name type="scientific">Natrinema salaciae</name>
    <dbReference type="NCBI Taxonomy" id="1186196"/>
    <lineage>
        <taxon>Archaea</taxon>
        <taxon>Methanobacteriati</taxon>
        <taxon>Methanobacteriota</taxon>
        <taxon>Stenosarchaea group</taxon>
        <taxon>Halobacteria</taxon>
        <taxon>Halobacteriales</taxon>
        <taxon>Natrialbaceae</taxon>
        <taxon>Natrinema</taxon>
    </lineage>
</organism>
<dbReference type="RefSeq" id="WP_090622659.1">
    <property type="nucleotide sequence ID" value="NZ_FOFD01000008.1"/>
</dbReference>
<feature type="transmembrane region" description="Helical" evidence="6">
    <location>
        <begin position="347"/>
        <end position="366"/>
    </location>
</feature>
<keyword evidence="3 6" id="KW-0812">Transmembrane</keyword>
<keyword evidence="4 6" id="KW-1133">Transmembrane helix</keyword>
<dbReference type="Proteomes" id="UP000199114">
    <property type="component" value="Unassembled WGS sequence"/>
</dbReference>
<gene>
    <name evidence="7" type="ORF">SAMN04489841_4667</name>
</gene>
<keyword evidence="2" id="KW-1003">Cell membrane</keyword>
<feature type="transmembrane region" description="Helical" evidence="6">
    <location>
        <begin position="155"/>
        <end position="188"/>
    </location>
</feature>
<dbReference type="EMBL" id="FOFD01000008">
    <property type="protein sequence ID" value="SER82410.1"/>
    <property type="molecule type" value="Genomic_DNA"/>
</dbReference>
<feature type="transmembrane region" description="Helical" evidence="6">
    <location>
        <begin position="6"/>
        <end position="28"/>
    </location>
</feature>
<feature type="transmembrane region" description="Helical" evidence="6">
    <location>
        <begin position="282"/>
        <end position="301"/>
    </location>
</feature>